<comment type="caution">
    <text evidence="1">The sequence shown here is derived from an EMBL/GenBank/DDBJ whole genome shotgun (WGS) entry which is preliminary data.</text>
</comment>
<proteinExistence type="predicted"/>
<name>A0ACA9MPP8_9GLOM</name>
<organism evidence="1 2">
    <name type="scientific">Scutellospora calospora</name>
    <dbReference type="NCBI Taxonomy" id="85575"/>
    <lineage>
        <taxon>Eukaryota</taxon>
        <taxon>Fungi</taxon>
        <taxon>Fungi incertae sedis</taxon>
        <taxon>Mucoromycota</taxon>
        <taxon>Glomeromycotina</taxon>
        <taxon>Glomeromycetes</taxon>
        <taxon>Diversisporales</taxon>
        <taxon>Gigasporaceae</taxon>
        <taxon>Scutellospora</taxon>
    </lineage>
</organism>
<gene>
    <name evidence="1" type="ORF">SCALOS_LOCUS6784</name>
</gene>
<dbReference type="Proteomes" id="UP000789860">
    <property type="component" value="Unassembled WGS sequence"/>
</dbReference>
<evidence type="ECO:0000313" key="2">
    <source>
        <dbReference type="Proteomes" id="UP000789860"/>
    </source>
</evidence>
<reference evidence="1" key="1">
    <citation type="submission" date="2021-06" db="EMBL/GenBank/DDBJ databases">
        <authorList>
            <person name="Kallberg Y."/>
            <person name="Tangrot J."/>
            <person name="Rosling A."/>
        </authorList>
    </citation>
    <scope>NUCLEOTIDE SEQUENCE</scope>
    <source>
        <strain evidence="1">AU212A</strain>
    </source>
</reference>
<accession>A0ACA9MPP8</accession>
<protein>
    <submittedName>
        <fullName evidence="1">11333_t:CDS:1</fullName>
    </submittedName>
</protein>
<feature type="non-terminal residue" evidence="1">
    <location>
        <position position="1"/>
    </location>
</feature>
<keyword evidence="2" id="KW-1185">Reference proteome</keyword>
<evidence type="ECO:0000313" key="1">
    <source>
        <dbReference type="EMBL" id="CAG8596880.1"/>
    </source>
</evidence>
<dbReference type="EMBL" id="CAJVPM010013742">
    <property type="protein sequence ID" value="CAG8596880.1"/>
    <property type="molecule type" value="Genomic_DNA"/>
</dbReference>
<sequence>KSSNLTEEFLHIIESDTTIPLMQNTTKSSANISFLPWSFDT</sequence>